<dbReference type="EMBL" id="JACVVK020000237">
    <property type="protein sequence ID" value="KAK7482882.1"/>
    <property type="molecule type" value="Genomic_DNA"/>
</dbReference>
<comment type="caution">
    <text evidence="1">The sequence shown here is derived from an EMBL/GenBank/DDBJ whole genome shotgun (WGS) entry which is preliminary data.</text>
</comment>
<name>A0ABD0K7I3_9CAEN</name>
<reference evidence="1 2" key="1">
    <citation type="journal article" date="2023" name="Sci. Data">
        <title>Genome assembly of the Korean intertidal mud-creeper Batillaria attramentaria.</title>
        <authorList>
            <person name="Patra A.K."/>
            <person name="Ho P.T."/>
            <person name="Jun S."/>
            <person name="Lee S.J."/>
            <person name="Kim Y."/>
            <person name="Won Y.J."/>
        </authorList>
    </citation>
    <scope>NUCLEOTIDE SEQUENCE [LARGE SCALE GENOMIC DNA]</scope>
    <source>
        <strain evidence="1">Wonlab-2016</strain>
    </source>
</reference>
<evidence type="ECO:0000313" key="2">
    <source>
        <dbReference type="Proteomes" id="UP001519460"/>
    </source>
</evidence>
<evidence type="ECO:0000313" key="1">
    <source>
        <dbReference type="EMBL" id="KAK7482882.1"/>
    </source>
</evidence>
<dbReference type="AlphaFoldDB" id="A0ABD0K7I3"/>
<keyword evidence="2" id="KW-1185">Reference proteome</keyword>
<protein>
    <submittedName>
        <fullName evidence="1">Uncharacterized protein</fullName>
    </submittedName>
</protein>
<dbReference type="Proteomes" id="UP001519460">
    <property type="component" value="Unassembled WGS sequence"/>
</dbReference>
<organism evidence="1 2">
    <name type="scientific">Batillaria attramentaria</name>
    <dbReference type="NCBI Taxonomy" id="370345"/>
    <lineage>
        <taxon>Eukaryota</taxon>
        <taxon>Metazoa</taxon>
        <taxon>Spiralia</taxon>
        <taxon>Lophotrochozoa</taxon>
        <taxon>Mollusca</taxon>
        <taxon>Gastropoda</taxon>
        <taxon>Caenogastropoda</taxon>
        <taxon>Sorbeoconcha</taxon>
        <taxon>Cerithioidea</taxon>
        <taxon>Batillariidae</taxon>
        <taxon>Batillaria</taxon>
    </lineage>
</organism>
<accession>A0ABD0K7I3</accession>
<sequence>MQGHAKRCGRALCSLGRDGTGTVLEACSVTKEGSFAPGGKSEVWGHWSLSCPGTWLGDLRLVGVTETTVTAACCSVYDVSCVSYRVTVRQHKSSWANFMDCSS</sequence>
<proteinExistence type="predicted"/>
<gene>
    <name evidence="1" type="ORF">BaRGS_00025915</name>
</gene>